<evidence type="ECO:0000259" key="13">
    <source>
        <dbReference type="PROSITE" id="PS52019"/>
    </source>
</evidence>
<comment type="pathway">
    <text evidence="2">Antibiotic biosynthesis.</text>
</comment>
<dbReference type="Pfam" id="PF14765">
    <property type="entry name" value="PS-DH"/>
    <property type="match status" value="2"/>
</dbReference>
<dbReference type="Pfam" id="PF02801">
    <property type="entry name" value="Ketoacyl-synt_C"/>
    <property type="match status" value="4"/>
</dbReference>
<dbReference type="Gene3D" id="3.10.129.110">
    <property type="entry name" value="Polyketide synthase dehydratase"/>
    <property type="match status" value="3"/>
</dbReference>
<feature type="region of interest" description="Disordered" evidence="10">
    <location>
        <begin position="3091"/>
        <end position="3117"/>
    </location>
</feature>
<dbReference type="Pfam" id="PF22953">
    <property type="entry name" value="SpnB_Rossmann"/>
    <property type="match status" value="1"/>
</dbReference>
<dbReference type="InterPro" id="IPR015083">
    <property type="entry name" value="NorB/c/GfsB-D-like_docking"/>
</dbReference>
<dbReference type="Pfam" id="PF08659">
    <property type="entry name" value="KR"/>
    <property type="match status" value="3"/>
</dbReference>
<dbReference type="InterPro" id="IPR016035">
    <property type="entry name" value="Acyl_Trfase/lysoPLipase"/>
</dbReference>
<feature type="active site" description="Proton acceptor; for dehydratase activity" evidence="9">
    <location>
        <position position="4348"/>
    </location>
</feature>
<dbReference type="InterPro" id="IPR020806">
    <property type="entry name" value="PKS_PP-bd"/>
</dbReference>
<dbReference type="InterPro" id="IPR020841">
    <property type="entry name" value="PKS_Beta-ketoAc_synthase_dom"/>
</dbReference>
<dbReference type="InterPro" id="IPR013968">
    <property type="entry name" value="PKS_KR"/>
</dbReference>
<comment type="cofactor">
    <cofactor evidence="1">
        <name>pantetheine 4'-phosphate</name>
        <dbReference type="ChEBI" id="CHEBI:47942"/>
    </cofactor>
</comment>
<dbReference type="Gene3D" id="1.10.1200.10">
    <property type="entry name" value="ACP-like"/>
    <property type="match status" value="4"/>
</dbReference>
<dbReference type="InterPro" id="IPR020843">
    <property type="entry name" value="ER"/>
</dbReference>
<name>E9KTB8_STRKN</name>
<proteinExistence type="predicted"/>
<feature type="domain" description="Carrier" evidence="11">
    <location>
        <begin position="5293"/>
        <end position="5368"/>
    </location>
</feature>
<evidence type="ECO:0000256" key="5">
    <source>
        <dbReference type="ARBA" id="ARBA00022679"/>
    </source>
</evidence>
<evidence type="ECO:0000259" key="12">
    <source>
        <dbReference type="PROSITE" id="PS52004"/>
    </source>
</evidence>
<dbReference type="InterPro" id="IPR049900">
    <property type="entry name" value="PKS_mFAS_DH"/>
</dbReference>
<evidence type="ECO:0000256" key="6">
    <source>
        <dbReference type="ARBA" id="ARBA00023194"/>
    </source>
</evidence>
<dbReference type="CDD" id="cd00833">
    <property type="entry name" value="PKS"/>
    <property type="match status" value="4"/>
</dbReference>
<dbReference type="SUPFAM" id="SSF47336">
    <property type="entry name" value="ACP-like"/>
    <property type="match status" value="4"/>
</dbReference>
<dbReference type="SMART" id="SM00829">
    <property type="entry name" value="PKS_ER"/>
    <property type="match status" value="2"/>
</dbReference>
<keyword evidence="4" id="KW-0597">Phosphoprotein</keyword>
<dbReference type="Pfam" id="PF00109">
    <property type="entry name" value="ketoacyl-synt"/>
    <property type="match status" value="4"/>
</dbReference>
<dbReference type="SMART" id="SM00826">
    <property type="entry name" value="PKS_DH"/>
    <property type="match status" value="3"/>
</dbReference>
<dbReference type="InterPro" id="IPR006162">
    <property type="entry name" value="Ppantetheine_attach_site"/>
</dbReference>
<dbReference type="PROSITE" id="PS50075">
    <property type="entry name" value="CARRIER"/>
    <property type="match status" value="4"/>
</dbReference>
<dbReference type="SMART" id="SM00822">
    <property type="entry name" value="PKS_KR"/>
    <property type="match status" value="3"/>
</dbReference>
<dbReference type="Gene3D" id="3.30.70.3290">
    <property type="match status" value="4"/>
</dbReference>
<dbReference type="SUPFAM" id="SSF55048">
    <property type="entry name" value="Probable ACP-binding domain of malonyl-CoA ACP transacylase"/>
    <property type="match status" value="4"/>
</dbReference>
<evidence type="ECO:0000256" key="1">
    <source>
        <dbReference type="ARBA" id="ARBA00001957"/>
    </source>
</evidence>
<dbReference type="PROSITE" id="PS52004">
    <property type="entry name" value="KS3_2"/>
    <property type="match status" value="4"/>
</dbReference>
<dbReference type="PROSITE" id="PS00012">
    <property type="entry name" value="PHOSPHOPANTETHEINE"/>
    <property type="match status" value="3"/>
</dbReference>
<dbReference type="PANTHER" id="PTHR43775:SF51">
    <property type="entry name" value="INACTIVE PHENOLPHTHIOCEROL SYNTHESIS POLYKETIDE SYNTHASE TYPE I PKS1-RELATED"/>
    <property type="match status" value="1"/>
</dbReference>
<organism evidence="14">
    <name type="scientific">Streptomyces kanamyceticus</name>
    <dbReference type="NCBI Taxonomy" id="1967"/>
    <lineage>
        <taxon>Bacteria</taxon>
        <taxon>Bacillati</taxon>
        <taxon>Actinomycetota</taxon>
        <taxon>Actinomycetes</taxon>
        <taxon>Kitasatosporales</taxon>
        <taxon>Streptomycetaceae</taxon>
        <taxon>Streptomyces</taxon>
    </lineage>
</organism>
<dbReference type="InterPro" id="IPR009081">
    <property type="entry name" value="PP-bd_ACP"/>
</dbReference>
<feature type="domain" description="Ketosynthase family 3 (KS3)" evidence="12">
    <location>
        <begin position="1907"/>
        <end position="2326"/>
    </location>
</feature>
<dbReference type="EMBL" id="HM116536">
    <property type="protein sequence ID" value="ADU56250.1"/>
    <property type="molecule type" value="Genomic_DNA"/>
</dbReference>
<dbReference type="GO" id="GO:0006633">
    <property type="term" value="P:fatty acid biosynthetic process"/>
    <property type="evidence" value="ECO:0007669"/>
    <property type="project" value="InterPro"/>
</dbReference>
<dbReference type="PROSITE" id="PS52019">
    <property type="entry name" value="PKS_MFAS_DH"/>
    <property type="match status" value="2"/>
</dbReference>
<dbReference type="InterPro" id="IPR042104">
    <property type="entry name" value="PKS_dehydratase_sf"/>
</dbReference>
<dbReference type="SMART" id="SM00825">
    <property type="entry name" value="PKS_KS"/>
    <property type="match status" value="4"/>
</dbReference>
<dbReference type="Pfam" id="PF08990">
    <property type="entry name" value="Docking"/>
    <property type="match status" value="1"/>
</dbReference>
<dbReference type="Pfam" id="PF00698">
    <property type="entry name" value="Acyl_transf_1"/>
    <property type="match status" value="4"/>
</dbReference>
<evidence type="ECO:0000259" key="11">
    <source>
        <dbReference type="PROSITE" id="PS50075"/>
    </source>
</evidence>
<dbReference type="GO" id="GO:0031177">
    <property type="term" value="F:phosphopantetheine binding"/>
    <property type="evidence" value="ECO:0007669"/>
    <property type="project" value="InterPro"/>
</dbReference>
<dbReference type="SUPFAM" id="SSF51735">
    <property type="entry name" value="NAD(P)-binding Rossmann-fold domains"/>
    <property type="match status" value="8"/>
</dbReference>
<dbReference type="Pfam" id="PF16197">
    <property type="entry name" value="KAsynt_C_assoc"/>
    <property type="match status" value="4"/>
</dbReference>
<feature type="compositionally biased region" description="Low complexity" evidence="10">
    <location>
        <begin position="3091"/>
        <end position="3109"/>
    </location>
</feature>
<evidence type="ECO:0000256" key="7">
    <source>
        <dbReference type="ARBA" id="ARBA00023268"/>
    </source>
</evidence>
<dbReference type="InterPro" id="IPR016036">
    <property type="entry name" value="Malonyl_transacylase_ACP-bd"/>
</dbReference>
<dbReference type="PANTHER" id="PTHR43775">
    <property type="entry name" value="FATTY ACID SYNTHASE"/>
    <property type="match status" value="1"/>
</dbReference>
<evidence type="ECO:0000256" key="9">
    <source>
        <dbReference type="PROSITE-ProRule" id="PRU01363"/>
    </source>
</evidence>
<feature type="region of interest" description="Disordered" evidence="10">
    <location>
        <begin position="2987"/>
        <end position="3015"/>
    </location>
</feature>
<reference evidence="14" key="1">
    <citation type="journal article" date="2011" name="J. Am. Chem. Soc.">
        <title>Biosynthesis of the allylmalonyl-CoA extender unit for the FK506 polyketide synthase proceeds through a dedicated polyketide synthase and facilitates the mutasynthesis of analogues.</title>
        <authorList>
            <person name="Mo S."/>
            <person name="Kim D.H."/>
            <person name="Lee J.H."/>
            <person name="Park J.W."/>
            <person name="Basnet D.B."/>
            <person name="Ban Y.H."/>
            <person name="Yoo Y.J."/>
            <person name="Chen S.W."/>
            <person name="Park S.R."/>
            <person name="Choi E.A."/>
            <person name="Kim E."/>
            <person name="Jin Y.Y."/>
            <person name="Lee S.K."/>
            <person name="Park J.Y."/>
            <person name="Liu Y."/>
            <person name="Lee M.O."/>
            <person name="Lee K.S."/>
            <person name="Kim S.J."/>
            <person name="Kim D."/>
            <person name="Park B.C."/>
            <person name="Lee S.G."/>
            <person name="Kwon H.J."/>
            <person name="Suh J.W."/>
            <person name="Moore B.S."/>
            <person name="Lim S.K."/>
            <person name="Yoon Y.J."/>
        </authorList>
    </citation>
    <scope>NUCLEOTIDE SEQUENCE</scope>
    <source>
        <strain evidence="14">KCTC 9225</strain>
    </source>
</reference>
<dbReference type="PROSITE" id="PS00606">
    <property type="entry name" value="KS3_1"/>
    <property type="match status" value="4"/>
</dbReference>
<dbReference type="Gene3D" id="1.10.287.1960">
    <property type="match status" value="2"/>
</dbReference>
<feature type="domain" description="PKS/mFAS DH" evidence="13">
    <location>
        <begin position="831"/>
        <end position="1105"/>
    </location>
</feature>
<dbReference type="GO" id="GO:0033068">
    <property type="term" value="P:macrolide biosynthetic process"/>
    <property type="evidence" value="ECO:0007669"/>
    <property type="project" value="UniProtKB-ARBA"/>
</dbReference>
<dbReference type="InterPro" id="IPR036736">
    <property type="entry name" value="ACP-like_sf"/>
</dbReference>
<dbReference type="InterPro" id="IPR011032">
    <property type="entry name" value="GroES-like_sf"/>
</dbReference>
<dbReference type="InterPro" id="IPR055123">
    <property type="entry name" value="SpnB-like_Rossmann"/>
</dbReference>
<evidence type="ECO:0000313" key="14">
    <source>
        <dbReference type="EMBL" id="ADU56250.1"/>
    </source>
</evidence>
<dbReference type="Pfam" id="PF13602">
    <property type="entry name" value="ADH_zinc_N_2"/>
    <property type="match status" value="2"/>
</dbReference>
<dbReference type="InterPro" id="IPR036291">
    <property type="entry name" value="NAD(P)-bd_dom_sf"/>
</dbReference>
<dbReference type="InterPro" id="IPR001227">
    <property type="entry name" value="Ac_transferase_dom_sf"/>
</dbReference>
<keyword evidence="5" id="KW-0808">Transferase</keyword>
<evidence type="ECO:0000256" key="2">
    <source>
        <dbReference type="ARBA" id="ARBA00004792"/>
    </source>
</evidence>
<dbReference type="Gene3D" id="3.40.47.10">
    <property type="match status" value="4"/>
</dbReference>
<dbReference type="Pfam" id="PF00550">
    <property type="entry name" value="PP-binding"/>
    <property type="match status" value="4"/>
</dbReference>
<accession>E9KTB8</accession>
<feature type="domain" description="Ketosynthase family 3 (KS3)" evidence="12">
    <location>
        <begin position="29"/>
        <end position="435"/>
    </location>
</feature>
<protein>
    <submittedName>
        <fullName evidence="14">Polyketide synthase</fullName>
    </submittedName>
</protein>
<dbReference type="InterPro" id="IPR016039">
    <property type="entry name" value="Thiolase-like"/>
</dbReference>
<feature type="active site" description="Proton acceptor; for dehydratase activity" evidence="9">
    <location>
        <position position="863"/>
    </location>
</feature>
<dbReference type="Gene3D" id="3.90.180.10">
    <property type="entry name" value="Medium-chain alcohol dehydrogenases, catalytic domain"/>
    <property type="match status" value="2"/>
</dbReference>
<feature type="domain" description="Ketosynthase family 3 (KS3)" evidence="12">
    <location>
        <begin position="3470"/>
        <end position="3889"/>
    </location>
</feature>
<gene>
    <name evidence="14" type="primary">fkbA</name>
    <name evidence="14" type="ORF">Tcs_SK_034</name>
</gene>
<dbReference type="GO" id="GO:0016491">
    <property type="term" value="F:oxidoreductase activity"/>
    <property type="evidence" value="ECO:0007669"/>
    <property type="project" value="InterPro"/>
</dbReference>
<dbReference type="Pfam" id="PF08240">
    <property type="entry name" value="ADH_N"/>
    <property type="match status" value="2"/>
</dbReference>
<dbReference type="InterPro" id="IPR013154">
    <property type="entry name" value="ADH-like_N"/>
</dbReference>
<dbReference type="FunFam" id="3.40.47.10:FF:000019">
    <property type="entry name" value="Polyketide synthase type I"/>
    <property type="match status" value="4"/>
</dbReference>
<dbReference type="SMART" id="SM00827">
    <property type="entry name" value="PKS_AT"/>
    <property type="match status" value="4"/>
</dbReference>
<feature type="region of interest" description="N-terminal hotdog fold" evidence="9">
    <location>
        <begin position="4316"/>
        <end position="4438"/>
    </location>
</feature>
<feature type="active site" description="Proton donor; for dehydratase activity" evidence="9">
    <location>
        <position position="4514"/>
    </location>
</feature>
<dbReference type="InterPro" id="IPR032821">
    <property type="entry name" value="PKS_assoc"/>
</dbReference>
<dbReference type="Gene3D" id="3.30.70.250">
    <property type="entry name" value="Malonyl-CoA ACP transacylase, ACP-binding"/>
    <property type="match status" value="2"/>
</dbReference>
<dbReference type="GO" id="GO:0004315">
    <property type="term" value="F:3-oxoacyl-[acyl-carrier-protein] synthase activity"/>
    <property type="evidence" value="ECO:0007669"/>
    <property type="project" value="InterPro"/>
</dbReference>
<dbReference type="InterPro" id="IPR020807">
    <property type="entry name" value="PKS_DH"/>
</dbReference>
<dbReference type="CDD" id="cd08956">
    <property type="entry name" value="KR_3_FAS_SDR_x"/>
    <property type="match status" value="3"/>
</dbReference>
<evidence type="ECO:0000256" key="8">
    <source>
        <dbReference type="ARBA" id="ARBA00023315"/>
    </source>
</evidence>
<dbReference type="InterPro" id="IPR014043">
    <property type="entry name" value="Acyl_transferase_dom"/>
</dbReference>
<dbReference type="InterPro" id="IPR049552">
    <property type="entry name" value="PKS_DH_N"/>
</dbReference>
<dbReference type="GO" id="GO:0004312">
    <property type="term" value="F:fatty acid synthase activity"/>
    <property type="evidence" value="ECO:0007669"/>
    <property type="project" value="TreeGrafter"/>
</dbReference>
<dbReference type="InterPro" id="IPR014031">
    <property type="entry name" value="Ketoacyl_synth_C"/>
</dbReference>
<feature type="region of interest" description="C-terminal hotdog fold" evidence="9">
    <location>
        <begin position="4453"/>
        <end position="4609"/>
    </location>
</feature>
<feature type="compositionally biased region" description="Low complexity" evidence="10">
    <location>
        <begin position="3005"/>
        <end position="3015"/>
    </location>
</feature>
<feature type="active site" description="Proton donor; for dehydratase activity" evidence="9">
    <location>
        <position position="1028"/>
    </location>
</feature>
<sequence length="6408" mass="670966">MPEQDKTVEYLRWATTELQRTRAELAAHSEPLAIVGMACRLPGGVASPDDLWRLLESGGDGIGAFPGDRGWETGADGRGGFLSGAAGFDAAFFGVSPREALAMDPQQRVVLETSWEALEHAGIDPHTLNGSDTGVFLGAFFQGYGIGADFDGYGTTSIHTSVLSGRLSYFYGLEGPAVTVDTACSSSLVALHQAGQSLRTGECSLALVGGVTVMASPAGFADFSEQGGLAPDGRCKAFAEAADGTAFSEGSGVLVVERLSDAERHGHRILAVVRGSAVNQDGASNGLSAPNGPSQERVIRQALANAGLQPSDVDAVEAHGTGTRLGDPIEATALLATYGQHRTTPLLLGSLKSNIGHTQAAAGVAGIIKMVLAMHHDTLPPTLHVDTPSSHVDWTTGGVELLTDARPWPTTTGPRRAGISSFGVSGTNAHVILESPTPVPSPGAEPGARPVPLPISARTPEALDEHTIRIRAFLDDNPGADHVAVAQTLARRTPFEHRAVLLGDTLITADPNAGSGPVVFVYSGQSTLHPHTGRQLAATYPVFADAWGEVLGHLDADQGPATHFAHQIALTALLRSWGIAPHAVIGHSLGEISAACAAGVLSLGDASALLAARSRLMDELPAGGAMVTVLTSEENALRALRPGVEIAAVNGPHSVVLSGDEGPVLAVAQQLGIHHRLPTRHAGHSARMDPLVAPLLEAASGLTYHQPRIAIPGDPTTAAYWARQVRDQVRFQAHAERYPGATFLEIGPNQDLSPVVDGIPTQTGTPDEVQALHTALARLHTRGGVVDWPTVLGGDRAPVALPTYPFQHKDYWLRATAQADVTGAGQEQVAHPLLGAAVALPGTGGTVLTGRVSLASHPWLGGHAVNGTVLLPGAAFLELAVRAGDEAGCDLLHELVVETPLTLPATGSVAISVEVAEPDDTGRRAVTVHARADGAVLWTRHATGFLGKAAATTAETGDPAPWPPAGARPVDVGDVYERFGSIGYAYGSAFQGLRAAWRDGDTVHAEVALPDEQGPDAARFTLHPALLDAAFQAGALSALDAPGEAALLPFSFQDVRIHAAGATRARVTVSRDGDRSTVRMTGEDGQPVAEVGSVVSRPYAGGSGSDDELLRPVWTELPMPAPSAADPRVEVLGADPLDGEPAAATRELTARVLDALQHRLSATDDVTLVVRIGTGLAAAATAGLVRSAQAENPGRIVLVEASPDTPADLLTACAALDEPQLAVRDGVLFAPRLVRMSDPVHGPLPLPDGDWLLTHSASGVLHDVTLAVDGTPRRALEAGEVRVDVRAAGLNFRDVLIALGTYDGATALGGEAAGIVVETGPGVADLAPGDRVFGLTRGGIGPTAVTDRRWLARIPDGWSFTTAASVPIVFATAWYGLVDLAGLRAGEKVLVHAATGGVGMAATQLARHLGAEVYATAGTGKQHVLRAAGLPGTHIADSRTTAFRTDFPRMDVVLNSLTGEFIDASLELLDAEGRFVEMGRAELRDPDTITPAYLPFDLMDAGTDRIGEILGELLQLFDAGALTPLPVRAWDVRQARDALGVMSRARHIGKNVLTLPRPLDPEGAIVITGGSGTLAGILARHVSGQHVYLLSRTAPPEGTPGIHLPCDVGDRQQLAAALRRIDRPITAVVHTAGALDDGTLPSLTPERFDTVLRPKADGAWHLHELTKDQDLAAFVLYSSAAGVLGNAGQGNYVAANAFLDALAEQRQAAGLPALSIAWGLWEDTSGLTAELSEADRQRMRRSGFRTISARQGMRLYEAARRTGSPVVVAAALDDAPDVPLLRGLRRTTVRRATVRERSLSDELAVLPDDERADALLAFVRNSTATVLGHLGAEDIPATATFKELGIDSLTAVQLRNALTTATGVRLNATAVFDFPTPRALAARLGDELAGTRAPVAARTAATAAAHDEPLAIVGMACRLPGGVASPEGLWRLVASGTDAITEFPADRGWDVDALYDPDPDAIGKTFVRHGGFLDGATGFDAGFFGISPREALAMDPQQRVLLETSWEAFESAGITPDSARGSDTGVFIGAFSYGYGTGADTNGFGATGSQTSVLSGRLSYFYGLEGPSVTVDTACSSSLVALHQAGQSLRSGECSLALVGGVTVMASPGGFVEFSRQRGLAPDGRAKAFGAGADGTSFAEGAGALVVERLSDAERHGHTVLAVVRGSAVNSDGASNGLSAPNGPSQERVIRQALANAKLTPADVDAVEAHGTGTRLGDPIEAQALLATYGQDRATPLLLGSLKSNIGHAQAASGVAGIIKMVQAIRHGELPPTLHADEPSPHVDWTAGAVELLTSARPWPGTGRPRRAAVSSFGVSGTNAHIILEAGPVKAGPVEAGPVPAAPPSAPGEDLPLLVSARSPEALDEQIGRLRTYLDTRPGVDRAAVAQTLARRTHFAHRAVLLGDTVITTSPSHQADELVFVYSGQGTQHPAMGEQLAAAFPVFAETWHDALRRLDDPDPHDPTRSQHTLFAHQAALTALLRSWDITPHAVIGHSLGEITAAYAAGILSLDDACTLITTRARLMHTLPPPGAMVTVLTGEEEARQALRPGVEIAAVNGAHSVVLSGDEDAVLDVAQRLGIHHRLPAPHAGHSAHMEPVAAELLATTRRLRYDRPHTAIPNDPTTAEYWAEQVRNPVLFHAHTQQYPDAVFVEIGPGQDLSPLVDGIALQNGPANEAHALRTALARLFSRGATLDWPLVLGGASRHDPDVPSYAFQQRPYWIESAPPATADAGHPVLGTGVAVAGSPGRVFTGPVPTGADRAVFIAELALAAADATDCATVEQLDITSVPGGSARGRAIAQTWVDEPAADGRRRFTVHSRVGDAPWTLHAEGVLRPGGVPRPDAVDAAWPPPGAVPADGLSRAWRRADQVFVEAEVDSPDGFVAHPDLLDAVFSAVGDGSRQPTGWRDLAVHASDATVLRACLTRRAGGVVELAAFDGAGLPVLTAESVTLGEVASAGGSDESDGLLRLEWLPVAEAHYDGADSLPEGYTLITATHPDDPEDDPTNPHSTPTRTHTQTTRVLAALQHHLTTTNHTLIIHTTTDPPGAAVTGLTRTAQNEHPGRIHLIETHHPHTPLPLTQLTTLNQPHLRLTNNTLHTPHLTPLTSTGNPNPHHPTTPTPPLNPDHAILITGGSGTLAGILARHLNHPHTYLLSRTPPPPTTPGTHIPCDLTDPTQITHALNQIPQPLTGIFHTAATLDDTPLHTLTPQRLTTVLQPKADAAWHLHHHTQNQPLTHFVLYSSAAATLGSPGQANYAAANAFLDALATHRHTHNQPATTIAWGMWHTTTTLTAHLTDSDRDRIRRGGFLPISDDEGMRLYDAAVGSGEDYVLAASMDPAQPMSGDVPPILSGLRRSARRTARTGQTFAQRLAELPDADRDTALSTLVMDATAAVLGHADASEIGPTTTFKDLGIDSLTAIELRNRLAEATGLRLSATMVFDHPTPRVLAAKLRTDLFGTAVPTPTRTTRARHDEPLAIVGMACRLPGGVTSPEDLWRLVASGTDAITEFPTDRGWDIDRMFDPDPDAPGKTYVRHGGFLSEAAGFDAAFFGISPREAWAMDPQQRVILETVWEAFENAGIVPDTLRGSDTGVFMGAFSHGYGAGVDLGGFGATATQNSVLSGRLSYFFGMEGPAVTIDTACSSSMVALHQAAQSLRDGECSLALAGGVTVMPTPLGYVEFCRQRGLAPNGRAKAFAEGADGTSFSEGAGVLVVERLSDAERNGHTVLALVRSSAVNQDGASNGISAPNGPSQQRVIRQALDKAGLTPADVDVVEAHGTGTPLGDPIEAQAIIATYGQDRDTPLYLGSVKSNIGHTQTTAGLAGVIKMVMAMRHGLLPKTLHVDEPSSHVDWSAGAVELLTEARPWPDSDRPRRAGVSSLGISGTNAHVILEGVAESSVRSGGSSGLVPLPVSARTESSLALQVERVGEYVRGGADLGAVADGLVRGRAVFDRRAVLLGESTVAGVAVEGARTVFVFPGQGSQWVGMGRELMGASEVFAARMRECAAALEPHTGWDVLDVLGEAVVADRVEVLQPASWAVAVSLAALWQAHGVVPDAVIGHSQGEIAAACVAGALSLEDAARVVALRSQTIAARLAGHGAMASIALPASAVEVAEGVWIAARNGPESTVVAGDPGAVERVLARYEAAGVRVRRIAVDYASHTPHVEAIEEQLADVLGGITSSAPDISWWSTVDSGWVTEPVGDDYWYRNLRQPVAMDTAISELDGSLFIECSAHPVLLPALDQEHTVASLRTDDGDWDRFLTALAQAWTQGAPVDWTTLIEPAPHRLLDLPTYPFDHKRYWIEAASATDLTALGLTDTAHPMLAATAALPTNDGTVLTGRISLRTHPWLADHAIQDSVLLPGTAFLELVVRAGDEVGCDTIDELVIETPLVLPVTGAVDLTVTVDQPDTTGHRPVSVHARPEGTDTWTRHATGTLTTSATDTTPAPSSFPQWPPTSASAIDITEFYAQLAVLGYRFGPTFRGLRAAWRDGDTVYAEVALPEDRAADADRFGVHPALLDAALQSGSLLMLASDGEQGVQLPFSWHGVRFHATGATSLRVTIVPGPDGLRLRAADSENHPVATIDALVTRPPADLAPADPVLRVGWTAVPVPAEVSPSDADVLTLHSDDADPVQETRELTTRVLDALLEVERTLIVQVTGGLAAMAAAGLVRTAQSEQPGRFFLVETDPGEVLDSARCDTIAALGEPRLRLRDNRFEAARLVRATPALTPPDTGSWQLRQSATGSLDDLALVPTDEPDRPLAAGEVRIAVRAAGLNFRDVTVALGVVADDRPLGSEAAGVVLETGPGVHDLAPGDRVLGMLAGAFGPVAITDRRLLGRVPEGWTFPQAASVVTVFATAWYGLVDLAELRTGEKVLIHAAATGVGAAALQIARHLGADVYATASTPKQHLVDLAPTHIADSRSTAFADTFPPADVVLNSLTGELLDASTALLTPGGRFIEMGKTDIRHHAQQPFDLMDAGPDRLQQIITQLLDLFANGTLHPLPVHAWDVRQAREAFGWMSSGRHTGKLVLTVPRPLDPEGAVIITGGSGTLAGILARHLNHPHTYLLSRTPPPDTTPGTHLRCDVSDPTQLATALAQIPQPLTGIFHTAATLDDALLDNLTPQRIDTVLKPKADAAWHLHHQTRHTDLTAFVLYSAVAGVMGSPGQGNYVAANAFLDALAEHRQARGLPAQSLAWGMWADVSALTAKLTDADRERIRRSGFPPLSAADGMRLFDSAARTPEPVVVATTVDVTRLDGPVAPLLRGLVAHRSGPVRAVARNADDEPLAARLAGHTAAEQRRVMQEVVLRQAAAVLAYGLGEQVAADRPFRDLGFDSLTAVDLRNRLAAETGLRLPTTVVFSHPTAEALATHLLELLDAPAALTAGASLPAVTAAPGTAARDQDEPIAIVAMACRLPGGVTSPEELWRLVESGTDAITMAPGDRGWDLDALYDPDPDAVGKAYNLRGGFLEGAAEFDAAFFDISPRESLGMDPQQRLLLETAWEAIERGRINPASLHGREIGVYVGAAAQGYGLGAEDTEGNAITGGSTSLLSGRLAYVLGLEGPSVTVDTACSSSLVALHLACQGLRLGECELALAGGVSVLSSPAAFVEFSRQRGLAADGRCKSFGSGADGTTWAEGVGVLVLERLSDAERLGHTVLAVVRGSAVTSDGASNGLTAPNGLAQQRVIRKALAAAGLTAADVDLVEGHGTGTRLGDPVEADALLATYGQNRQEPVWLGSLKSNIGHATAAAGVAGVIKTVQAIGAGTMPRTLHADEPSPAVDWTAGRVSLLTGNRPWPDDERARRAAVSAFGLSGTNAHVILEQHRPEPVAPRPPREEPRPLPWVLSARTPAALRAQAARLRDHLAAVPDADPLDIGYALATSRARFTHRAAVVATSSDEFRAGLDSVADGVEAPGVVGGTARERRVAFLFDGQGAQRVGMGRELHGRFPVFAAAWDEVSDAFGKHLEHSPTDVFHGEHGDLAHDTLYAQVGLFTLEVALLRLLEHWGVRPDVLVGHSVGEVTAAYAAGVLTLADATALIVARGRALRALPPGAMTAVDGSPAEVGAFTGLDIAAVNGPSAVVLTGSPDDVTAFEREWAAAGRRAKRLDVGHAFHSRHVDGALDDFRTVLESLSFGAARLPVVSTTTGRDAAGDLATPEHWLRHARRPVLFADAVRELADLGVNMFVAVGPSGALASAASENTGGSAGTYHAVLRARTGEENAALTAVAELHAHGAPVDLAAVLAGGRPVDLPVYPFQHRSYWLAPAVGGGSPTAVPDTGRPAEPDPDDLTVAEIVRRRAAALLGIADPGDVDADTTFFALGFDSLAVQRLRNQLTAATGLDLPTAVLFDHDTPSALTAYLEEQLGDGADDDAPTVLALLAEMESLDAADIAATPAPERAAIADLLDKLSRTWKDHR</sequence>
<feature type="domain" description="Carrier" evidence="11">
    <location>
        <begin position="6281"/>
        <end position="6356"/>
    </location>
</feature>
<keyword evidence="7" id="KW-0511">Multifunctional enzyme</keyword>
<evidence type="ECO:0000256" key="4">
    <source>
        <dbReference type="ARBA" id="ARBA00022553"/>
    </source>
</evidence>
<dbReference type="InterPro" id="IPR018201">
    <property type="entry name" value="Ketoacyl_synth_AS"/>
</dbReference>
<dbReference type="Pfam" id="PF21089">
    <property type="entry name" value="PKS_DH_N"/>
    <property type="match status" value="2"/>
</dbReference>
<keyword evidence="6" id="KW-0045">Antibiotic biosynthesis</keyword>
<feature type="region of interest" description="N-terminal hotdog fold" evidence="9">
    <location>
        <begin position="831"/>
        <end position="953"/>
    </location>
</feature>
<dbReference type="CDD" id="cd05195">
    <property type="entry name" value="enoyl_red"/>
    <property type="match status" value="2"/>
</dbReference>
<keyword evidence="8" id="KW-0012">Acyltransferase</keyword>
<feature type="domain" description="PKS/mFAS DH" evidence="13">
    <location>
        <begin position="4316"/>
        <end position="4609"/>
    </location>
</feature>
<dbReference type="Gene3D" id="3.40.50.720">
    <property type="entry name" value="NAD(P)-binding Rossmann-like Domain"/>
    <property type="match status" value="5"/>
</dbReference>
<dbReference type="InterPro" id="IPR057326">
    <property type="entry name" value="KR_dom"/>
</dbReference>
<feature type="region of interest" description="Disordered" evidence="10">
    <location>
        <begin position="4401"/>
        <end position="4425"/>
    </location>
</feature>
<feature type="domain" description="Carrier" evidence="11">
    <location>
        <begin position="3378"/>
        <end position="3453"/>
    </location>
</feature>
<dbReference type="SMART" id="SM01294">
    <property type="entry name" value="PKS_PP_betabranch"/>
    <property type="match status" value="3"/>
</dbReference>
<dbReference type="InterPro" id="IPR050091">
    <property type="entry name" value="PKS_NRPS_Biosynth_Enz"/>
</dbReference>
<dbReference type="FunFam" id="1.10.1200.10:FF:000007">
    <property type="entry name" value="Probable polyketide synthase pks17"/>
    <property type="match status" value="3"/>
</dbReference>
<dbReference type="SMART" id="SM00823">
    <property type="entry name" value="PKS_PP"/>
    <property type="match status" value="4"/>
</dbReference>
<keyword evidence="3" id="KW-0596">Phosphopantetheine</keyword>
<dbReference type="Gene3D" id="3.40.366.10">
    <property type="entry name" value="Malonyl-Coenzyme A Acyl Carrier Protein, domain 2"/>
    <property type="match status" value="4"/>
</dbReference>
<feature type="domain" description="Ketosynthase family 3 (KS3)" evidence="12">
    <location>
        <begin position="5395"/>
        <end position="5815"/>
    </location>
</feature>
<evidence type="ECO:0000256" key="10">
    <source>
        <dbReference type="SAM" id="MobiDB-lite"/>
    </source>
</evidence>
<dbReference type="SUPFAM" id="SSF52151">
    <property type="entry name" value="FabD/lysophospholipase-like"/>
    <property type="match status" value="4"/>
</dbReference>
<feature type="domain" description="Carrier" evidence="11">
    <location>
        <begin position="1813"/>
        <end position="1888"/>
    </location>
</feature>
<feature type="region of interest" description="C-terminal hotdog fold" evidence="9">
    <location>
        <begin position="967"/>
        <end position="1105"/>
    </location>
</feature>
<dbReference type="SUPFAM" id="SSF50129">
    <property type="entry name" value="GroES-like"/>
    <property type="match status" value="2"/>
</dbReference>
<evidence type="ECO:0000256" key="3">
    <source>
        <dbReference type="ARBA" id="ARBA00022450"/>
    </source>
</evidence>
<dbReference type="InterPro" id="IPR049551">
    <property type="entry name" value="PKS_DH_C"/>
</dbReference>
<dbReference type="InterPro" id="IPR014030">
    <property type="entry name" value="Ketoacyl_synth_N"/>
</dbReference>
<dbReference type="SUPFAM" id="SSF53901">
    <property type="entry name" value="Thiolase-like"/>
    <property type="match status" value="4"/>
</dbReference>